<accession>A0A4Y9Z0U3</accession>
<protein>
    <submittedName>
        <fullName evidence="2">Uncharacterized protein</fullName>
    </submittedName>
</protein>
<gene>
    <name evidence="2" type="ORF">EVG20_g3563</name>
</gene>
<dbReference type="OrthoDB" id="2574879at2759"/>
<feature type="region of interest" description="Disordered" evidence="1">
    <location>
        <begin position="66"/>
        <end position="95"/>
    </location>
</feature>
<dbReference type="Proteomes" id="UP000298327">
    <property type="component" value="Unassembled WGS sequence"/>
</dbReference>
<reference evidence="2 3" key="1">
    <citation type="submission" date="2019-02" db="EMBL/GenBank/DDBJ databases">
        <title>Genome sequencing of the rare red list fungi Dentipellis fragilis.</title>
        <authorList>
            <person name="Buettner E."/>
            <person name="Kellner H."/>
        </authorList>
    </citation>
    <scope>NUCLEOTIDE SEQUENCE [LARGE SCALE GENOMIC DNA]</scope>
    <source>
        <strain evidence="2 3">DSM 105465</strain>
    </source>
</reference>
<evidence type="ECO:0000256" key="1">
    <source>
        <dbReference type="SAM" id="MobiDB-lite"/>
    </source>
</evidence>
<comment type="caution">
    <text evidence="2">The sequence shown here is derived from an EMBL/GenBank/DDBJ whole genome shotgun (WGS) entry which is preliminary data.</text>
</comment>
<name>A0A4Y9Z0U3_9AGAM</name>
<proteinExistence type="predicted"/>
<dbReference type="STRING" id="205917.A0A4Y9Z0U3"/>
<feature type="compositionally biased region" description="Low complexity" evidence="1">
    <location>
        <begin position="71"/>
        <end position="95"/>
    </location>
</feature>
<keyword evidence="3" id="KW-1185">Reference proteome</keyword>
<evidence type="ECO:0000313" key="3">
    <source>
        <dbReference type="Proteomes" id="UP000298327"/>
    </source>
</evidence>
<evidence type="ECO:0000313" key="2">
    <source>
        <dbReference type="EMBL" id="TFY68436.1"/>
    </source>
</evidence>
<organism evidence="2 3">
    <name type="scientific">Dentipellis fragilis</name>
    <dbReference type="NCBI Taxonomy" id="205917"/>
    <lineage>
        <taxon>Eukaryota</taxon>
        <taxon>Fungi</taxon>
        <taxon>Dikarya</taxon>
        <taxon>Basidiomycota</taxon>
        <taxon>Agaricomycotina</taxon>
        <taxon>Agaricomycetes</taxon>
        <taxon>Russulales</taxon>
        <taxon>Hericiaceae</taxon>
        <taxon>Dentipellis</taxon>
    </lineage>
</organism>
<feature type="region of interest" description="Disordered" evidence="1">
    <location>
        <begin position="16"/>
        <end position="44"/>
    </location>
</feature>
<dbReference type="AlphaFoldDB" id="A0A4Y9Z0U3"/>
<dbReference type="EMBL" id="SEOQ01000162">
    <property type="protein sequence ID" value="TFY68436.1"/>
    <property type="molecule type" value="Genomic_DNA"/>
</dbReference>
<sequence length="366" mass="39270">MLSTIAQEKQLTSKYWFNPGSNREPSDRIVSPPAGSSPDSFESGVFNAASPTPRLSQTQACPPCRHPDLMSPAATLQSTTASTRTRSRPSELSSTTPTLTAYLAAARPLLVLILQIPPRAPSASLRTALLLHLSGDVLHAVPGYAPSPAALRDLLHWLALLDQGWLAVLRAQAWDPLEHRGVPLNSLADADNTTSLAPAEPLSACVPSQTERARLRSLLVTGTSALEEWLASYAPPEDVTEDYGEALARMGLQQGFDELFMGTLGEIGVLRGAEGEHLSVGGLDRLARARSDVHSDLDPAHARFQIPHRAVRDRGSMMCFWISRSDGRLTWYVAADASNDSVTAAELSRGAARDCSVPLRASGLSK</sequence>